<feature type="domain" description="Xylanolytic transcriptional activator regulatory" evidence="5">
    <location>
        <begin position="514"/>
        <end position="585"/>
    </location>
</feature>
<dbReference type="InterPro" id="IPR036291">
    <property type="entry name" value="NAD(P)-bd_dom_sf"/>
</dbReference>
<gene>
    <name evidence="6" type="ORF">PENSTE_c001G03277</name>
</gene>
<dbReference type="PANTHER" id="PTHR42760">
    <property type="entry name" value="SHORT-CHAIN DEHYDROGENASES/REDUCTASES FAMILY MEMBER"/>
    <property type="match status" value="1"/>
</dbReference>
<dbReference type="Pfam" id="PF00106">
    <property type="entry name" value="adh_short"/>
    <property type="match status" value="1"/>
</dbReference>
<evidence type="ECO:0000313" key="6">
    <source>
        <dbReference type="EMBL" id="OQE31539.1"/>
    </source>
</evidence>
<dbReference type="GO" id="GO:0006633">
    <property type="term" value="P:fatty acid biosynthetic process"/>
    <property type="evidence" value="ECO:0007669"/>
    <property type="project" value="TreeGrafter"/>
</dbReference>
<proteinExistence type="inferred from homology"/>
<comment type="similarity">
    <text evidence="1">Belongs to the short-chain dehydrogenases/reductases (SDR) family.</text>
</comment>
<dbReference type="GO" id="GO:0003677">
    <property type="term" value="F:DNA binding"/>
    <property type="evidence" value="ECO:0007669"/>
    <property type="project" value="InterPro"/>
</dbReference>
<evidence type="ECO:0000256" key="4">
    <source>
        <dbReference type="ARBA" id="ARBA00023242"/>
    </source>
</evidence>
<dbReference type="GO" id="GO:0016616">
    <property type="term" value="F:oxidoreductase activity, acting on the CH-OH group of donors, NAD or NADP as acceptor"/>
    <property type="evidence" value="ECO:0007669"/>
    <property type="project" value="TreeGrafter"/>
</dbReference>
<dbReference type="AlphaFoldDB" id="A0A1V6U0C4"/>
<keyword evidence="7" id="KW-1185">Reference proteome</keyword>
<dbReference type="InterPro" id="IPR002347">
    <property type="entry name" value="SDR_fam"/>
</dbReference>
<evidence type="ECO:0000256" key="2">
    <source>
        <dbReference type="ARBA" id="ARBA00022857"/>
    </source>
</evidence>
<reference evidence="7" key="1">
    <citation type="journal article" date="2017" name="Nat. Microbiol.">
        <title>Global analysis of biosynthetic gene clusters reveals vast potential of secondary metabolite production in Penicillium species.</title>
        <authorList>
            <person name="Nielsen J.C."/>
            <person name="Grijseels S."/>
            <person name="Prigent S."/>
            <person name="Ji B."/>
            <person name="Dainat J."/>
            <person name="Nielsen K.F."/>
            <person name="Frisvad J.C."/>
            <person name="Workman M."/>
            <person name="Nielsen J."/>
        </authorList>
    </citation>
    <scope>NUCLEOTIDE SEQUENCE [LARGE SCALE GENOMIC DNA]</scope>
    <source>
        <strain evidence="7">IBT 24891</strain>
    </source>
</reference>
<dbReference type="SMART" id="SM00906">
    <property type="entry name" value="Fungal_trans"/>
    <property type="match status" value="1"/>
</dbReference>
<dbReference type="Pfam" id="PF04082">
    <property type="entry name" value="Fungal_trans"/>
    <property type="match status" value="1"/>
</dbReference>
<dbReference type="SUPFAM" id="SSF51735">
    <property type="entry name" value="NAD(P)-binding Rossmann-fold domains"/>
    <property type="match status" value="1"/>
</dbReference>
<keyword evidence="2" id="KW-0521">NADP</keyword>
<evidence type="ECO:0000256" key="3">
    <source>
        <dbReference type="ARBA" id="ARBA00023002"/>
    </source>
</evidence>
<dbReference type="GO" id="GO:0048038">
    <property type="term" value="F:quinone binding"/>
    <property type="evidence" value="ECO:0007669"/>
    <property type="project" value="TreeGrafter"/>
</dbReference>
<dbReference type="Proteomes" id="UP000191285">
    <property type="component" value="Unassembled WGS sequence"/>
</dbReference>
<accession>A0A1V6U0C4</accession>
<dbReference type="CDD" id="cd12148">
    <property type="entry name" value="fungal_TF_MHR"/>
    <property type="match status" value="1"/>
</dbReference>
<protein>
    <recommendedName>
        <fullName evidence="5">Xylanolytic transcriptional activator regulatory domain-containing protein</fullName>
    </recommendedName>
</protein>
<dbReference type="OrthoDB" id="1393670at2759"/>
<keyword evidence="3" id="KW-0560">Oxidoreductase</keyword>
<dbReference type="InterPro" id="IPR007219">
    <property type="entry name" value="XnlR_reg_dom"/>
</dbReference>
<sequence length="886" mass="100460">MTERLQQIHQQLEPTDLATYPDRLDGQVVIITGGAQGIGRATALILARKGAKLAINDLDKDKAEKLAKEIRALQGEAEIFPGNVLEEAFPQLLVSSVLQKWGKINCLINNAGFCHDSAIHKMDDDKFDIIMKIHNYVPFRMARALAGHWMDPANMTMPKAIINVSSTSGLHGSMGQINYATAKAGVLGLTKTIAAEWGRYNVRANVVAYGWIDTRITRPPTDSETMEIGGQAIKLGIPENAKKWRDVSDIPLGRPGSADEAARVILFLASPLSSDVQHARSPQAREINFDFWFVLQASALIYVSSWLTIDNSKTPLHKTRTSSQPSEQWDNEVDVYDIQDYRPRSVSLSSQLLCLRELVHTQDKKRKISAPKKNKIEGPVFLLELPRPERLQELLDVYFRDLDSFFPFIKRDETQAQIEKALHSLGHSDNQLILDIQPEGYSLIALLCNMLAIAESLCAPGAWPYEIRPGWSLFLRGCRLIQHCSPLRHIDFHLIQYYALSSEYLMQSELLYDASRAISTAAQLAMRVRLNEERVWNTATESEIKNRKRLWWTIYFLDQKISQRTGSPYIIRDTEIALPEFSQDPKTRTDRYMQVLVDLGRLWSLIWDTFFAASAPKPQDWKEVELMDTRILMVQRDLASELTWNTDILSRVYMAQEEQEPYIRRRLAIFIRLNILRLTIRQNPMQKRQGTKYHGICVSLASETVEAIAAFTESCQSIIPCGFFFCTALLECIYHLILSMQAIPTDEEHEASIQSFRLAYQLLERFSQALDTAKRALRALNSVVSLAAITKSRSIDRGPSPLREPEEDPAIELNFNVPEPIDFFDPMSWQIDDIPLDVVALVSSMGEPPIYDNTVGEMSKKSPTPDISIWDCEYVQGSTPGSILNQ</sequence>
<name>A0A1V6U0C4_9EURO</name>
<dbReference type="Gene3D" id="3.40.50.720">
    <property type="entry name" value="NAD(P)-binding Rossmann-like Domain"/>
    <property type="match status" value="1"/>
</dbReference>
<dbReference type="PANTHER" id="PTHR42760:SF133">
    <property type="entry name" value="3-OXOACYL-[ACYL-CARRIER-PROTEIN] REDUCTASE"/>
    <property type="match status" value="1"/>
</dbReference>
<dbReference type="GO" id="GO:0006351">
    <property type="term" value="P:DNA-templated transcription"/>
    <property type="evidence" value="ECO:0007669"/>
    <property type="project" value="InterPro"/>
</dbReference>
<dbReference type="InterPro" id="IPR020904">
    <property type="entry name" value="Sc_DH/Rdtase_CS"/>
</dbReference>
<organism evidence="6 7">
    <name type="scientific">Penicillium steckii</name>
    <dbReference type="NCBI Taxonomy" id="303698"/>
    <lineage>
        <taxon>Eukaryota</taxon>
        <taxon>Fungi</taxon>
        <taxon>Dikarya</taxon>
        <taxon>Ascomycota</taxon>
        <taxon>Pezizomycotina</taxon>
        <taxon>Eurotiomycetes</taxon>
        <taxon>Eurotiomycetidae</taxon>
        <taxon>Eurotiales</taxon>
        <taxon>Aspergillaceae</taxon>
        <taxon>Penicillium</taxon>
    </lineage>
</organism>
<dbReference type="PRINTS" id="PR00080">
    <property type="entry name" value="SDRFAMILY"/>
</dbReference>
<dbReference type="EMBL" id="MLKD01000001">
    <property type="protein sequence ID" value="OQE31539.1"/>
    <property type="molecule type" value="Genomic_DNA"/>
</dbReference>
<dbReference type="PROSITE" id="PS00061">
    <property type="entry name" value="ADH_SHORT"/>
    <property type="match status" value="1"/>
</dbReference>
<keyword evidence="4" id="KW-0539">Nucleus</keyword>
<evidence type="ECO:0000313" key="7">
    <source>
        <dbReference type="Proteomes" id="UP000191285"/>
    </source>
</evidence>
<dbReference type="STRING" id="303698.A0A1V6U0C4"/>
<evidence type="ECO:0000256" key="1">
    <source>
        <dbReference type="ARBA" id="ARBA00006484"/>
    </source>
</evidence>
<dbReference type="CDD" id="cd05233">
    <property type="entry name" value="SDR_c"/>
    <property type="match status" value="1"/>
</dbReference>
<dbReference type="GO" id="GO:0008270">
    <property type="term" value="F:zinc ion binding"/>
    <property type="evidence" value="ECO:0007669"/>
    <property type="project" value="InterPro"/>
</dbReference>
<dbReference type="PRINTS" id="PR00081">
    <property type="entry name" value="GDHRDH"/>
</dbReference>
<evidence type="ECO:0000259" key="5">
    <source>
        <dbReference type="SMART" id="SM00906"/>
    </source>
</evidence>
<comment type="caution">
    <text evidence="6">The sequence shown here is derived from an EMBL/GenBank/DDBJ whole genome shotgun (WGS) entry which is preliminary data.</text>
</comment>